<evidence type="ECO:0000256" key="16">
    <source>
        <dbReference type="PIRSR" id="PIRSR006769-3"/>
    </source>
</evidence>
<dbReference type="Pfam" id="PF00383">
    <property type="entry name" value="dCMP_cyt_deam_1"/>
    <property type="match status" value="1"/>
</dbReference>
<evidence type="ECO:0000313" key="18">
    <source>
        <dbReference type="EMBL" id="ABK42695.1"/>
    </source>
</evidence>
<comment type="cofactor">
    <cofactor evidence="13 16">
        <name>Zn(2+)</name>
        <dbReference type="ChEBI" id="CHEBI:29105"/>
    </cofactor>
    <text evidence="13 16">Binds 1 zinc ion.</text>
</comment>
<dbReference type="GO" id="GO:0008835">
    <property type="term" value="F:diaminohydroxyphosphoribosylaminopyrimidine deaminase activity"/>
    <property type="evidence" value="ECO:0007669"/>
    <property type="project" value="UniProtKB-EC"/>
</dbReference>
<comment type="catalytic activity">
    <reaction evidence="13">
        <text>5-amino-6-(5-phospho-D-ribitylamino)uracil + NADP(+) = 5-amino-6-(5-phospho-D-ribosylamino)uracil + NADPH + H(+)</text>
        <dbReference type="Rhea" id="RHEA:17845"/>
        <dbReference type="ChEBI" id="CHEBI:15378"/>
        <dbReference type="ChEBI" id="CHEBI:57783"/>
        <dbReference type="ChEBI" id="CHEBI:58349"/>
        <dbReference type="ChEBI" id="CHEBI:58421"/>
        <dbReference type="ChEBI" id="CHEBI:58453"/>
        <dbReference type="EC" id="1.1.1.193"/>
    </reaction>
</comment>
<evidence type="ECO:0000313" key="19">
    <source>
        <dbReference type="Proteomes" id="UP000002586"/>
    </source>
</evidence>
<comment type="similarity">
    <text evidence="5 13">In the C-terminal section; belongs to the HTP reductase family.</text>
</comment>
<dbReference type="PANTHER" id="PTHR38011">
    <property type="entry name" value="DIHYDROFOLATE REDUCTASE FAMILY PROTEIN (AFU_ORTHOLOGUE AFUA_8G06820)"/>
    <property type="match status" value="1"/>
</dbReference>
<dbReference type="RefSeq" id="WP_011711868.1">
    <property type="nucleotide sequence ID" value="NC_008576.1"/>
</dbReference>
<dbReference type="CDD" id="cd01284">
    <property type="entry name" value="Riboflavin_deaminase-reductase"/>
    <property type="match status" value="1"/>
</dbReference>
<dbReference type="eggNOG" id="COG1985">
    <property type="taxonomic scope" value="Bacteria"/>
</dbReference>
<evidence type="ECO:0000256" key="12">
    <source>
        <dbReference type="ARBA" id="ARBA00023268"/>
    </source>
</evidence>
<dbReference type="KEGG" id="mgm:Mmc1_0168"/>
<feature type="binding site" evidence="16">
    <location>
        <position position="90"/>
    </location>
    <ligand>
        <name>Zn(2+)</name>
        <dbReference type="ChEBI" id="CHEBI:29105"/>
        <note>catalytic</note>
    </ligand>
</feature>
<dbReference type="HOGENOM" id="CLU_036590_1_2_5"/>
<evidence type="ECO:0000256" key="14">
    <source>
        <dbReference type="PIRSR" id="PIRSR006769-1"/>
    </source>
</evidence>
<dbReference type="GO" id="GO:0050661">
    <property type="term" value="F:NADP binding"/>
    <property type="evidence" value="ECO:0007669"/>
    <property type="project" value="InterPro"/>
</dbReference>
<keyword evidence="7 13" id="KW-0479">Metal-binding</keyword>
<dbReference type="InterPro" id="IPR024072">
    <property type="entry name" value="DHFR-like_dom_sf"/>
</dbReference>
<dbReference type="STRING" id="156889.Mmc1_0168"/>
<dbReference type="UniPathway" id="UPA00275">
    <property type="reaction ID" value="UER00401"/>
</dbReference>
<feature type="binding site" evidence="15">
    <location>
        <position position="202"/>
    </location>
    <ligand>
        <name>NADP(+)</name>
        <dbReference type="ChEBI" id="CHEBI:58349"/>
    </ligand>
</feature>
<evidence type="ECO:0000256" key="2">
    <source>
        <dbReference type="ARBA" id="ARBA00004882"/>
    </source>
</evidence>
<evidence type="ECO:0000256" key="4">
    <source>
        <dbReference type="ARBA" id="ARBA00005259"/>
    </source>
</evidence>
<feature type="binding site" evidence="16">
    <location>
        <position position="81"/>
    </location>
    <ligand>
        <name>Zn(2+)</name>
        <dbReference type="ChEBI" id="CHEBI:29105"/>
        <note>catalytic</note>
    </ligand>
</feature>
<protein>
    <recommendedName>
        <fullName evidence="13">Riboflavin biosynthesis protein RibD</fullName>
    </recommendedName>
    <domain>
        <recommendedName>
            <fullName evidence="13">Diaminohydroxyphosphoribosylaminopyrimidine deaminase</fullName>
            <shortName evidence="13">DRAP deaminase</shortName>
            <ecNumber evidence="13">3.5.4.26</ecNumber>
        </recommendedName>
        <alternativeName>
            <fullName evidence="13">Riboflavin-specific deaminase</fullName>
        </alternativeName>
    </domain>
    <domain>
        <recommendedName>
            <fullName evidence="13">5-amino-6-(5-phosphoribosylamino)uracil reductase</fullName>
            <ecNumber evidence="13">1.1.1.193</ecNumber>
        </recommendedName>
        <alternativeName>
            <fullName evidence="13">HTP reductase</fullName>
        </alternativeName>
    </domain>
</protein>
<dbReference type="GO" id="GO:0008703">
    <property type="term" value="F:5-amino-6-(5-phosphoribosylamino)uracil reductase activity"/>
    <property type="evidence" value="ECO:0007669"/>
    <property type="project" value="UniProtKB-EC"/>
</dbReference>
<dbReference type="AlphaFoldDB" id="A0L402"/>
<organism evidence="18 19">
    <name type="scientific">Magnetococcus marinus (strain ATCC BAA-1437 / JCM 17883 / MC-1)</name>
    <dbReference type="NCBI Taxonomy" id="156889"/>
    <lineage>
        <taxon>Bacteria</taxon>
        <taxon>Pseudomonadati</taxon>
        <taxon>Pseudomonadota</taxon>
        <taxon>Magnetococcia</taxon>
        <taxon>Magnetococcales</taxon>
        <taxon>Magnetococcaceae</taxon>
        <taxon>Magnetococcus</taxon>
    </lineage>
</organism>
<comment type="pathway">
    <text evidence="3 13">Cofactor biosynthesis; riboflavin biosynthesis; 5-amino-6-(D-ribitylamino)uracil from GTP: step 3/4.</text>
</comment>
<evidence type="ECO:0000256" key="6">
    <source>
        <dbReference type="ARBA" id="ARBA00022619"/>
    </source>
</evidence>
<keyword evidence="9 13" id="KW-0862">Zinc</keyword>
<dbReference type="NCBIfam" id="TIGR00326">
    <property type="entry name" value="eubact_ribD"/>
    <property type="match status" value="1"/>
</dbReference>
<proteinExistence type="inferred from homology"/>
<dbReference type="GO" id="GO:0008270">
    <property type="term" value="F:zinc ion binding"/>
    <property type="evidence" value="ECO:0007669"/>
    <property type="project" value="InterPro"/>
</dbReference>
<feature type="binding site" evidence="15">
    <location>
        <position position="160"/>
    </location>
    <ligand>
        <name>NADP(+)</name>
        <dbReference type="ChEBI" id="CHEBI:58349"/>
    </ligand>
</feature>
<feature type="binding site" evidence="16">
    <location>
        <position position="56"/>
    </location>
    <ligand>
        <name>Zn(2+)</name>
        <dbReference type="ChEBI" id="CHEBI:29105"/>
        <note>catalytic</note>
    </ligand>
</feature>
<gene>
    <name evidence="18" type="ordered locus">Mmc1_0168</name>
</gene>
<evidence type="ECO:0000256" key="5">
    <source>
        <dbReference type="ARBA" id="ARBA00007417"/>
    </source>
</evidence>
<dbReference type="Proteomes" id="UP000002586">
    <property type="component" value="Chromosome"/>
</dbReference>
<keyword evidence="19" id="KW-1185">Reference proteome</keyword>
<evidence type="ECO:0000256" key="11">
    <source>
        <dbReference type="ARBA" id="ARBA00023002"/>
    </source>
</evidence>
<feature type="binding site" evidence="15">
    <location>
        <position position="206"/>
    </location>
    <ligand>
        <name>substrate</name>
    </ligand>
</feature>
<dbReference type="InterPro" id="IPR016193">
    <property type="entry name" value="Cytidine_deaminase-like"/>
</dbReference>
<keyword evidence="12" id="KW-0511">Multifunctional enzyme</keyword>
<dbReference type="FunFam" id="3.40.140.10:FF:000025">
    <property type="entry name" value="Riboflavin biosynthesis protein RibD"/>
    <property type="match status" value="1"/>
</dbReference>
<dbReference type="PROSITE" id="PS51747">
    <property type="entry name" value="CYT_DCMP_DEAMINASES_2"/>
    <property type="match status" value="1"/>
</dbReference>
<comment type="similarity">
    <text evidence="4 13">In the N-terminal section; belongs to the cytidine and deoxycytidylate deaminase family.</text>
</comment>
<evidence type="ECO:0000256" key="13">
    <source>
        <dbReference type="PIRNR" id="PIRNR006769"/>
    </source>
</evidence>
<evidence type="ECO:0000256" key="3">
    <source>
        <dbReference type="ARBA" id="ARBA00004910"/>
    </source>
</evidence>
<feature type="binding site" evidence="15">
    <location>
        <position position="213"/>
    </location>
    <ligand>
        <name>substrate</name>
    </ligand>
</feature>
<dbReference type="InterPro" id="IPR011549">
    <property type="entry name" value="RibD_C"/>
</dbReference>
<evidence type="ECO:0000256" key="7">
    <source>
        <dbReference type="ARBA" id="ARBA00022723"/>
    </source>
</evidence>
<feature type="binding site" evidence="15">
    <location>
        <position position="210"/>
    </location>
    <ligand>
        <name>substrate</name>
    </ligand>
</feature>
<feature type="binding site" evidence="15">
    <location>
        <begin position="303"/>
        <end position="309"/>
    </location>
    <ligand>
        <name>NADP(+)</name>
        <dbReference type="ChEBI" id="CHEBI:58349"/>
    </ligand>
</feature>
<dbReference type="PIRSF" id="PIRSF006769">
    <property type="entry name" value="RibD"/>
    <property type="match status" value="1"/>
</dbReference>
<dbReference type="SUPFAM" id="SSF53927">
    <property type="entry name" value="Cytidine deaminase-like"/>
    <property type="match status" value="1"/>
</dbReference>
<feature type="binding site" evidence="15">
    <location>
        <position position="227"/>
    </location>
    <ligand>
        <name>NADP(+)</name>
        <dbReference type="ChEBI" id="CHEBI:58349"/>
    </ligand>
</feature>
<dbReference type="EC" id="1.1.1.193" evidence="13"/>
<keyword evidence="11 13" id="KW-0560">Oxidoreductase</keyword>
<sequence>MAKPDAGKDRAYMDHALRLAARGLGRTRPNPTVGCVIVKEDRIIGRGWHRKAGGPHAEVEALRMAGEAARGATAYVTLEPCSHHGRTPPCCEGLIKAGIRRVVAAMEDPNPLVSGQGFQRLKQAGVVVQVGVREEAAQMLIRPFITRILHNRPMVTLKSAASLDGKTATRERHSQWITGEAARKRGHRLRDTHDVILTGIQTVLADDPRLTCRLKGGRDPIRVVVDSSLKLSENAGVINPDSTAPVWVATTLRAPEEKRALFALLPGVEVIMCAEDDTGRVDLYDLMEKLAKREITSVLAEAGGVLSGALLDKRLVDRIALFMAPMLIGGREASGILDSLGAAKLTEAPRLDHVTLTSLDGDLLVEGCVVYGATEG</sequence>
<dbReference type="InterPro" id="IPR050765">
    <property type="entry name" value="Riboflavin_Biosynth_HTPR"/>
</dbReference>
<feature type="binding site" evidence="15">
    <location>
        <position position="176"/>
    </location>
    <ligand>
        <name>NADP(+)</name>
        <dbReference type="ChEBI" id="CHEBI:58349"/>
    </ligand>
</feature>
<keyword evidence="10 13" id="KW-0521">NADP</keyword>
<reference evidence="18 19" key="2">
    <citation type="journal article" date="2012" name="Int. J. Syst. Evol. Microbiol.">
        <title>Magnetococcus marinus gen. nov., sp. nov., a marine, magnetotactic bacterium that represents a novel lineage (Magnetococcaceae fam. nov.; Magnetococcales ord. nov.) at the base of the Alphaproteobacteria.</title>
        <authorList>
            <person name="Bazylinski D.A."/>
            <person name="Williams T.J."/>
            <person name="Lefevre C.T."/>
            <person name="Berg R.J."/>
            <person name="Zhang C.L."/>
            <person name="Bowser S.S."/>
            <person name="Dean A.J."/>
            <person name="Beveridge T.J."/>
        </authorList>
    </citation>
    <scope>NUCLEOTIDE SEQUENCE [LARGE SCALE GENOMIC DNA]</scope>
    <source>
        <strain evidence="19">ATCC BAA-1437 / JCM 17883 / MC-1</strain>
    </source>
</reference>
<comment type="pathway">
    <text evidence="2 13">Cofactor biosynthesis; riboflavin biosynthesis; 5-amino-6-(D-ribitylamino)uracil from GTP: step 2/4.</text>
</comment>
<evidence type="ECO:0000259" key="17">
    <source>
        <dbReference type="PROSITE" id="PS51747"/>
    </source>
</evidence>
<feature type="binding site" evidence="15">
    <location>
        <position position="301"/>
    </location>
    <ligand>
        <name>substrate</name>
    </ligand>
</feature>
<comment type="function">
    <text evidence="1 13">Converts 2,5-diamino-6-(ribosylamino)-4(3h)-pyrimidinone 5'-phosphate into 5-amino-6-(ribosylamino)-2,4(1h,3h)-pyrimidinedione 5'-phosphate.</text>
</comment>
<evidence type="ECO:0000256" key="1">
    <source>
        <dbReference type="ARBA" id="ARBA00002151"/>
    </source>
</evidence>
<comment type="catalytic activity">
    <reaction evidence="13">
        <text>2,5-diamino-6-hydroxy-4-(5-phosphoribosylamino)-pyrimidine + H2O + H(+) = 5-amino-6-(5-phospho-D-ribosylamino)uracil + NH4(+)</text>
        <dbReference type="Rhea" id="RHEA:21868"/>
        <dbReference type="ChEBI" id="CHEBI:15377"/>
        <dbReference type="ChEBI" id="CHEBI:15378"/>
        <dbReference type="ChEBI" id="CHEBI:28938"/>
        <dbReference type="ChEBI" id="CHEBI:58453"/>
        <dbReference type="ChEBI" id="CHEBI:58614"/>
        <dbReference type="EC" id="3.5.4.26"/>
    </reaction>
</comment>
<keyword evidence="8 13" id="KW-0378">Hydrolase</keyword>
<dbReference type="InterPro" id="IPR002734">
    <property type="entry name" value="RibDG_C"/>
</dbReference>
<dbReference type="eggNOG" id="COG0117">
    <property type="taxonomic scope" value="Bacteria"/>
</dbReference>
<dbReference type="InterPro" id="IPR004794">
    <property type="entry name" value="Eubact_RibD"/>
</dbReference>
<name>A0L402_MAGMM</name>
<dbReference type="EC" id="3.5.4.26" evidence="13"/>
<dbReference type="PROSITE" id="PS00903">
    <property type="entry name" value="CYT_DCMP_DEAMINASES_1"/>
    <property type="match status" value="1"/>
</dbReference>
<dbReference type="EMBL" id="CP000471">
    <property type="protein sequence ID" value="ABK42695.1"/>
    <property type="molecule type" value="Genomic_DNA"/>
</dbReference>
<dbReference type="NCBIfam" id="TIGR00227">
    <property type="entry name" value="ribD_Cterm"/>
    <property type="match status" value="1"/>
</dbReference>
<dbReference type="Pfam" id="PF01872">
    <property type="entry name" value="RibD_C"/>
    <property type="match status" value="1"/>
</dbReference>
<feature type="active site" description="Proton donor" evidence="14">
    <location>
        <position position="58"/>
    </location>
</feature>
<keyword evidence="6 13" id="KW-0686">Riboflavin biosynthesis</keyword>
<evidence type="ECO:0000256" key="15">
    <source>
        <dbReference type="PIRSR" id="PIRSR006769-2"/>
    </source>
</evidence>
<evidence type="ECO:0000256" key="8">
    <source>
        <dbReference type="ARBA" id="ARBA00022801"/>
    </source>
</evidence>
<feature type="binding site" evidence="15">
    <location>
        <position position="174"/>
    </location>
    <ligand>
        <name>substrate</name>
    </ligand>
</feature>
<feature type="binding site" evidence="15">
    <location>
        <position position="190"/>
    </location>
    <ligand>
        <name>substrate</name>
    </ligand>
</feature>
<dbReference type="SUPFAM" id="SSF53597">
    <property type="entry name" value="Dihydrofolate reductase-like"/>
    <property type="match status" value="1"/>
</dbReference>
<dbReference type="Gene3D" id="3.40.140.10">
    <property type="entry name" value="Cytidine Deaminase, domain 2"/>
    <property type="match status" value="1"/>
</dbReference>
<evidence type="ECO:0000256" key="10">
    <source>
        <dbReference type="ARBA" id="ARBA00022857"/>
    </source>
</evidence>
<evidence type="ECO:0000256" key="9">
    <source>
        <dbReference type="ARBA" id="ARBA00022833"/>
    </source>
</evidence>
<dbReference type="Gene3D" id="3.40.430.10">
    <property type="entry name" value="Dihydrofolate Reductase, subunit A"/>
    <property type="match status" value="1"/>
</dbReference>
<dbReference type="InterPro" id="IPR016192">
    <property type="entry name" value="APOBEC/CMP_deaminase_Zn-bd"/>
</dbReference>
<dbReference type="PANTHER" id="PTHR38011:SF7">
    <property type="entry name" value="2,5-DIAMINO-6-RIBOSYLAMINO-4(3H)-PYRIMIDINONE 5'-PHOSPHATE REDUCTASE"/>
    <property type="match status" value="1"/>
</dbReference>
<dbReference type="GO" id="GO:0009231">
    <property type="term" value="P:riboflavin biosynthetic process"/>
    <property type="evidence" value="ECO:0007669"/>
    <property type="project" value="UniProtKB-UniPathway"/>
</dbReference>
<reference evidence="19" key="1">
    <citation type="journal article" date="2009" name="Appl. Environ. Microbiol.">
        <title>Complete genome sequence of the chemolithoautotrophic marine magnetotactic coccus strain MC-1.</title>
        <authorList>
            <person name="Schubbe S."/>
            <person name="Williams T.J."/>
            <person name="Xie G."/>
            <person name="Kiss H.E."/>
            <person name="Brettin T.S."/>
            <person name="Martinez D."/>
            <person name="Ross C.A."/>
            <person name="Schuler D."/>
            <person name="Cox B.L."/>
            <person name="Nealson K.H."/>
            <person name="Bazylinski D.A."/>
        </authorList>
    </citation>
    <scope>NUCLEOTIDE SEQUENCE [LARGE SCALE GENOMIC DNA]</scope>
    <source>
        <strain evidence="19">ATCC BAA-1437 / JCM 17883 / MC-1</strain>
    </source>
</reference>
<feature type="domain" description="CMP/dCMP-type deaminase" evidence="17">
    <location>
        <begin position="7"/>
        <end position="129"/>
    </location>
</feature>
<accession>A0L402</accession>
<dbReference type="InterPro" id="IPR002125">
    <property type="entry name" value="CMP_dCMP_dom"/>
</dbReference>